<dbReference type="EC" id="6.5.1.4" evidence="5 6"/>
<proteinExistence type="inferred from homology"/>
<dbReference type="InterPro" id="IPR013792">
    <property type="entry name" value="RNA3'P_cycl/enolpyr_Trfase_a/b"/>
</dbReference>
<dbReference type="InterPro" id="IPR036553">
    <property type="entry name" value="RPTC_insert"/>
</dbReference>
<comment type="catalytic activity">
    <reaction evidence="4 5">
        <text>a 3'-end 3'-phospho-ribonucleotide-RNA + ATP = a 3'-end 2',3'-cyclophospho-ribonucleotide-RNA + AMP + diphosphate</text>
        <dbReference type="Rhea" id="RHEA:23976"/>
        <dbReference type="Rhea" id="RHEA-COMP:10463"/>
        <dbReference type="Rhea" id="RHEA-COMP:10464"/>
        <dbReference type="ChEBI" id="CHEBI:30616"/>
        <dbReference type="ChEBI" id="CHEBI:33019"/>
        <dbReference type="ChEBI" id="CHEBI:83062"/>
        <dbReference type="ChEBI" id="CHEBI:83064"/>
        <dbReference type="ChEBI" id="CHEBI:456215"/>
        <dbReference type="EC" id="6.5.1.4"/>
    </reaction>
</comment>
<name>A0A1H3NKJ6_9PROT</name>
<keyword evidence="10" id="KW-1185">Reference proteome</keyword>
<comment type="subcellular location">
    <subcellularLocation>
        <location evidence="5">Cytoplasm</location>
    </subcellularLocation>
</comment>
<dbReference type="GO" id="GO:0003963">
    <property type="term" value="F:RNA-3'-phosphate cyclase activity"/>
    <property type="evidence" value="ECO:0007669"/>
    <property type="project" value="UniProtKB-UniRule"/>
</dbReference>
<dbReference type="Gene3D" id="3.30.360.20">
    <property type="entry name" value="RNA 3'-terminal phosphate cyclase, insert domain"/>
    <property type="match status" value="1"/>
</dbReference>
<dbReference type="SUPFAM" id="SSF55205">
    <property type="entry name" value="EPT/RTPC-like"/>
    <property type="match status" value="2"/>
</dbReference>
<evidence type="ECO:0000313" key="9">
    <source>
        <dbReference type="EMBL" id="SDY89324.1"/>
    </source>
</evidence>
<accession>A0A1H3NKJ6</accession>
<keyword evidence="3 5" id="KW-0547">Nucleotide-binding</keyword>
<dbReference type="GO" id="GO:0006396">
    <property type="term" value="P:RNA processing"/>
    <property type="evidence" value="ECO:0007669"/>
    <property type="project" value="UniProtKB-UniRule"/>
</dbReference>
<dbReference type="PANTHER" id="PTHR11096">
    <property type="entry name" value="RNA 3' TERMINAL PHOSPHATE CYCLASE"/>
    <property type="match status" value="1"/>
</dbReference>
<dbReference type="STRING" id="44576.SAMN05421881_107511"/>
<dbReference type="InterPro" id="IPR000228">
    <property type="entry name" value="RNA3'_term_phos_cyc"/>
</dbReference>
<evidence type="ECO:0000256" key="4">
    <source>
        <dbReference type="ARBA" id="ARBA00024481"/>
    </source>
</evidence>
<dbReference type="PROSITE" id="PS01287">
    <property type="entry name" value="RTC"/>
    <property type="match status" value="1"/>
</dbReference>
<dbReference type="EMBL" id="FNOY01000075">
    <property type="protein sequence ID" value="SDY89324.1"/>
    <property type="molecule type" value="Genomic_DNA"/>
</dbReference>
<dbReference type="OrthoDB" id="9789235at2"/>
<sequence length="343" mass="36039">MLEIDGSYGEGGGQLLRLAVALSAITGIDVRIRNIRARRSNPGLAPQHLAGVRAVGKLCAARITGLNLRSQLIMFEPAALRGGAYHFDIGTAGSITLVLQALIPVMLSAPAPCKVWITGGTDIRQAPAADYLCAVLVWLIRRLGAQLHARVLRRGYYPRGGGEIEVAVQPARLVPRAFDRLDPAGSIHGIVHVANLPEHVALRMERAACERLAALGLQVSIERQLLGHDAAVGTGGAIVCWAECGQTVLGAARVAERGVRAEALGEAVGVELMADLATGAGLDVHAADQLLVFLALAGGGSFSVRSLSLHARTAIWLIEQFLPVTFEVVESAGLAHVSVTART</sequence>
<comment type="similarity">
    <text evidence="1 5">Belongs to the RNA 3'-terminal cyclase family. Type 1 subfamily.</text>
</comment>
<dbReference type="Pfam" id="PF01137">
    <property type="entry name" value="RTC"/>
    <property type="match status" value="1"/>
</dbReference>
<evidence type="ECO:0000259" key="8">
    <source>
        <dbReference type="Pfam" id="PF05189"/>
    </source>
</evidence>
<dbReference type="SUPFAM" id="SSF52913">
    <property type="entry name" value="RNA 3'-terminal phosphate cyclase, RPTC, insert domain"/>
    <property type="match status" value="1"/>
</dbReference>
<dbReference type="GO" id="GO:0005524">
    <property type="term" value="F:ATP binding"/>
    <property type="evidence" value="ECO:0007669"/>
    <property type="project" value="UniProtKB-KW"/>
</dbReference>
<keyword evidence="5" id="KW-0963">Cytoplasm</keyword>
<dbReference type="NCBIfam" id="TIGR03399">
    <property type="entry name" value="RNA_3prim_cycl"/>
    <property type="match status" value="1"/>
</dbReference>
<dbReference type="HAMAP" id="MF_00200">
    <property type="entry name" value="RTC"/>
    <property type="match status" value="1"/>
</dbReference>
<dbReference type="PIRSF" id="PIRSF005378">
    <property type="entry name" value="RNA3'_term_phos_cycl_euk"/>
    <property type="match status" value="1"/>
</dbReference>
<evidence type="ECO:0000259" key="7">
    <source>
        <dbReference type="Pfam" id="PF01137"/>
    </source>
</evidence>
<evidence type="ECO:0000256" key="2">
    <source>
        <dbReference type="ARBA" id="ARBA00022598"/>
    </source>
</evidence>
<dbReference type="GO" id="GO:0005737">
    <property type="term" value="C:cytoplasm"/>
    <property type="evidence" value="ECO:0007669"/>
    <property type="project" value="UniProtKB-SubCell"/>
</dbReference>
<dbReference type="InterPro" id="IPR017770">
    <property type="entry name" value="RNA3'_term_phos_cyc_type_1"/>
</dbReference>
<feature type="domain" description="RNA 3'-terminal phosphate cyclase insert" evidence="8">
    <location>
        <begin position="186"/>
        <end position="276"/>
    </location>
</feature>
<dbReference type="PANTHER" id="PTHR11096:SF0">
    <property type="entry name" value="RNA 3'-TERMINAL PHOSPHATE CYCLASE"/>
    <property type="match status" value="1"/>
</dbReference>
<feature type="binding site" evidence="5">
    <location>
        <begin position="285"/>
        <end position="289"/>
    </location>
    <ligand>
        <name>ATP</name>
        <dbReference type="ChEBI" id="CHEBI:30616"/>
    </ligand>
</feature>
<dbReference type="Gene3D" id="3.65.10.20">
    <property type="entry name" value="RNA 3'-terminal phosphate cyclase domain"/>
    <property type="match status" value="1"/>
</dbReference>
<evidence type="ECO:0000256" key="6">
    <source>
        <dbReference type="NCBIfam" id="TIGR03399"/>
    </source>
</evidence>
<dbReference type="InterPro" id="IPR013791">
    <property type="entry name" value="RNA3'-term_phos_cycl_insert"/>
</dbReference>
<feature type="active site" description="Tele-AMP-histidine intermediate" evidence="5">
    <location>
        <position position="310"/>
    </location>
</feature>
<gene>
    <name evidence="5" type="primary">rtcA</name>
    <name evidence="9" type="ORF">SAMN05421881_107511</name>
</gene>
<keyword evidence="5" id="KW-0067">ATP-binding</keyword>
<dbReference type="Pfam" id="PF05189">
    <property type="entry name" value="RTC_insert"/>
    <property type="match status" value="1"/>
</dbReference>
<feature type="binding site" evidence="5">
    <location>
        <position position="100"/>
    </location>
    <ligand>
        <name>ATP</name>
        <dbReference type="ChEBI" id="CHEBI:30616"/>
    </ligand>
</feature>
<keyword evidence="2 5" id="KW-0436">Ligase</keyword>
<dbReference type="InterPro" id="IPR023797">
    <property type="entry name" value="RNA3'_phos_cyclase_dom"/>
</dbReference>
<organism evidence="9 10">
    <name type="scientific">Nitrosomonas halophila</name>
    <dbReference type="NCBI Taxonomy" id="44576"/>
    <lineage>
        <taxon>Bacteria</taxon>
        <taxon>Pseudomonadati</taxon>
        <taxon>Pseudomonadota</taxon>
        <taxon>Betaproteobacteria</taxon>
        <taxon>Nitrosomonadales</taxon>
        <taxon>Nitrosomonadaceae</taxon>
        <taxon>Nitrosomonas</taxon>
    </lineage>
</organism>
<evidence type="ECO:0000256" key="5">
    <source>
        <dbReference type="HAMAP-Rule" id="MF_00200"/>
    </source>
</evidence>
<dbReference type="Proteomes" id="UP000198640">
    <property type="component" value="Unassembled WGS sequence"/>
</dbReference>
<comment type="function">
    <text evidence="5">Catalyzes the conversion of 3'-phosphate to a 2',3'-cyclic phosphodiester at the end of RNA. The mechanism of action of the enzyme occurs in 3 steps: (A) adenylation of the enzyme by ATP; (B) transfer of adenylate to an RNA-N3'P to produce RNA-N3'PP5'A; (C) and attack of the adjacent 2'-hydroxyl on the 3'-phosphorus in the diester linkage to produce the cyclic end product. The biological role of this enzyme is unknown but it is likely to function in some aspects of cellular RNA processing.</text>
</comment>
<evidence type="ECO:0000256" key="3">
    <source>
        <dbReference type="ARBA" id="ARBA00022741"/>
    </source>
</evidence>
<protein>
    <recommendedName>
        <fullName evidence="5 6">RNA 3'-terminal phosphate cyclase</fullName>
        <shortName evidence="5">RNA cyclase</shortName>
        <shortName evidence="5">RNA-3'-phosphate cyclase</shortName>
        <ecNumber evidence="5 6">6.5.1.4</ecNumber>
    </recommendedName>
</protein>
<dbReference type="AlphaFoldDB" id="A0A1H3NKJ6"/>
<evidence type="ECO:0000256" key="1">
    <source>
        <dbReference type="ARBA" id="ARBA00009206"/>
    </source>
</evidence>
<dbReference type="InterPro" id="IPR037136">
    <property type="entry name" value="RNA3'_phos_cyclase_dom_sf"/>
</dbReference>
<reference evidence="9 10" key="1">
    <citation type="submission" date="2016-10" db="EMBL/GenBank/DDBJ databases">
        <authorList>
            <person name="de Groot N.N."/>
        </authorList>
    </citation>
    <scope>NUCLEOTIDE SEQUENCE [LARGE SCALE GENOMIC DNA]</scope>
    <source>
        <strain evidence="9 10">Nm1</strain>
    </source>
</reference>
<dbReference type="InterPro" id="IPR020719">
    <property type="entry name" value="RNA3'_term_phos_cycl-like_CS"/>
</dbReference>
<evidence type="ECO:0000313" key="10">
    <source>
        <dbReference type="Proteomes" id="UP000198640"/>
    </source>
</evidence>
<dbReference type="RefSeq" id="WP_090415632.1">
    <property type="nucleotide sequence ID" value="NZ_FNOY01000075.1"/>
</dbReference>
<feature type="domain" description="RNA 3'-terminal phosphate cyclase" evidence="7">
    <location>
        <begin position="8"/>
        <end position="328"/>
    </location>
</feature>